<accession>A0ABU8NY33</accession>
<proteinExistence type="predicted"/>
<comment type="caution">
    <text evidence="1">The sequence shown here is derived from an EMBL/GenBank/DDBJ whole genome shotgun (WGS) entry which is preliminary data.</text>
</comment>
<evidence type="ECO:0000313" key="1">
    <source>
        <dbReference type="EMBL" id="MEJ4099171.1"/>
    </source>
</evidence>
<dbReference type="RefSeq" id="WP_337889746.1">
    <property type="nucleotide sequence ID" value="NZ_JBAHVI010000003.1"/>
</dbReference>
<protein>
    <submittedName>
        <fullName evidence="1">Uncharacterized protein</fullName>
    </submittedName>
</protein>
<dbReference type="Proteomes" id="UP001359781">
    <property type="component" value="Unassembled WGS sequence"/>
</dbReference>
<reference evidence="1 2" key="1">
    <citation type="submission" date="2024-02" db="EMBL/GenBank/DDBJ databases">
        <title>Whole genome sequencing and characterization of Corynebacterium isolated from the ocular surface of dry eye disease sufferers.</title>
        <authorList>
            <person name="Naqvi M."/>
        </authorList>
    </citation>
    <scope>NUCLEOTIDE SEQUENCE [LARGE SCALE GENOMIC DNA]</scope>
    <source>
        <strain evidence="1 2">PCRF</strain>
    </source>
</reference>
<keyword evidence="2" id="KW-1185">Reference proteome</keyword>
<gene>
    <name evidence="1" type="ORF">V5S96_02195</name>
</gene>
<sequence>MRPLRGLSLEQMVIVADAVCERTDARIRSYPALAACAAVTHSRLHGVPLHGDVIHMTKTLREHVRALRPLTHYNDVFSHVASDILHDLNT</sequence>
<organism evidence="1 2">
    <name type="scientific">Corynebacterium mastitidis</name>
    <dbReference type="NCBI Taxonomy" id="161890"/>
    <lineage>
        <taxon>Bacteria</taxon>
        <taxon>Bacillati</taxon>
        <taxon>Actinomycetota</taxon>
        <taxon>Actinomycetes</taxon>
        <taxon>Mycobacteriales</taxon>
        <taxon>Corynebacteriaceae</taxon>
        <taxon>Corynebacterium</taxon>
    </lineage>
</organism>
<dbReference type="EMBL" id="JBAHVJ010000002">
    <property type="protein sequence ID" value="MEJ4099171.1"/>
    <property type="molecule type" value="Genomic_DNA"/>
</dbReference>
<evidence type="ECO:0000313" key="2">
    <source>
        <dbReference type="Proteomes" id="UP001359781"/>
    </source>
</evidence>
<name>A0ABU8NY33_9CORY</name>